<keyword evidence="8" id="KW-0418">Kinase</keyword>
<evidence type="ECO:0000256" key="2">
    <source>
        <dbReference type="ARBA" id="ARBA00004370"/>
    </source>
</evidence>
<dbReference type="InterPro" id="IPR003594">
    <property type="entry name" value="HATPase_dom"/>
</dbReference>
<dbReference type="STRING" id="690879.TSACC_21522"/>
<dbReference type="Gene3D" id="1.10.287.130">
    <property type="match status" value="1"/>
</dbReference>
<dbReference type="NCBIfam" id="TIGR00229">
    <property type="entry name" value="sensory_box"/>
    <property type="match status" value="6"/>
</dbReference>
<evidence type="ECO:0000313" key="19">
    <source>
        <dbReference type="Proteomes" id="UP000076023"/>
    </source>
</evidence>
<dbReference type="SUPFAM" id="SSF55785">
    <property type="entry name" value="PYP-like sensor domain (PAS domain)"/>
    <property type="match status" value="6"/>
</dbReference>
<evidence type="ECO:0000256" key="1">
    <source>
        <dbReference type="ARBA" id="ARBA00000085"/>
    </source>
</evidence>
<dbReference type="PANTHER" id="PTHR45339:SF1">
    <property type="entry name" value="HYBRID SIGNAL TRANSDUCTION HISTIDINE KINASE J"/>
    <property type="match status" value="1"/>
</dbReference>
<dbReference type="InterPro" id="IPR001789">
    <property type="entry name" value="Sig_transdc_resp-reg_receiver"/>
</dbReference>
<dbReference type="CDD" id="cd00082">
    <property type="entry name" value="HisKA"/>
    <property type="match status" value="1"/>
</dbReference>
<dbReference type="InterPro" id="IPR013655">
    <property type="entry name" value="PAS_fold_3"/>
</dbReference>
<dbReference type="SMART" id="SM00091">
    <property type="entry name" value="PAS"/>
    <property type="match status" value="5"/>
</dbReference>
<keyword evidence="6" id="KW-0812">Transmembrane</keyword>
<dbReference type="GO" id="GO:0016020">
    <property type="term" value="C:membrane"/>
    <property type="evidence" value="ECO:0007669"/>
    <property type="project" value="UniProtKB-SubCell"/>
</dbReference>
<dbReference type="InterPro" id="IPR011006">
    <property type="entry name" value="CheY-like_superfamily"/>
</dbReference>
<evidence type="ECO:0000259" key="14">
    <source>
        <dbReference type="PROSITE" id="PS50109"/>
    </source>
</evidence>
<evidence type="ECO:0000259" key="16">
    <source>
        <dbReference type="PROSITE" id="PS50112"/>
    </source>
</evidence>
<feature type="domain" description="Response regulatory" evidence="15">
    <location>
        <begin position="1069"/>
        <end position="1181"/>
    </location>
</feature>
<dbReference type="SUPFAM" id="SSF47384">
    <property type="entry name" value="Homodimeric domain of signal transducing histidine kinase"/>
    <property type="match status" value="1"/>
</dbReference>
<dbReference type="InterPro" id="IPR036097">
    <property type="entry name" value="HisK_dim/P_sf"/>
</dbReference>
<dbReference type="InterPro" id="IPR004358">
    <property type="entry name" value="Sig_transdc_His_kin-like_C"/>
</dbReference>
<evidence type="ECO:0000256" key="3">
    <source>
        <dbReference type="ARBA" id="ARBA00012438"/>
    </source>
</evidence>
<proteinExistence type="predicted"/>
<keyword evidence="5" id="KW-0808">Transferase</keyword>
<dbReference type="SUPFAM" id="SSF55874">
    <property type="entry name" value="ATPase domain of HSP90 chaperone/DNA topoisomerase II/histidine kinase"/>
    <property type="match status" value="1"/>
</dbReference>
<evidence type="ECO:0000256" key="12">
    <source>
        <dbReference type="ARBA" id="ARBA00023136"/>
    </source>
</evidence>
<feature type="domain" description="PAS" evidence="16">
    <location>
        <begin position="20"/>
        <end position="92"/>
    </location>
</feature>
<keyword evidence="19" id="KW-1185">Reference proteome</keyword>
<comment type="caution">
    <text evidence="18">The sequence shown here is derived from an EMBL/GenBank/DDBJ whole genome shotgun (WGS) entry which is preliminary data.</text>
</comment>
<gene>
    <name evidence="18" type="ORF">TSACC_21522</name>
</gene>
<dbReference type="InterPro" id="IPR001610">
    <property type="entry name" value="PAC"/>
</dbReference>
<protein>
    <recommendedName>
        <fullName evidence="3">histidine kinase</fullName>
        <ecNumber evidence="3">2.7.13.3</ecNumber>
    </recommendedName>
</protein>
<dbReference type="InterPro" id="IPR005467">
    <property type="entry name" value="His_kinase_dom"/>
</dbReference>
<dbReference type="Gene3D" id="3.30.450.20">
    <property type="entry name" value="PAS domain"/>
    <property type="match status" value="6"/>
</dbReference>
<dbReference type="Pfam" id="PF08447">
    <property type="entry name" value="PAS_3"/>
    <property type="match status" value="3"/>
</dbReference>
<feature type="domain" description="PAC" evidence="17">
    <location>
        <begin position="218"/>
        <end position="272"/>
    </location>
</feature>
<dbReference type="Pfam" id="PF13426">
    <property type="entry name" value="PAS_9"/>
    <property type="match status" value="3"/>
</dbReference>
<keyword evidence="7" id="KW-0547">Nucleotide-binding</keyword>
<accession>A0A146G6W3</accession>
<dbReference type="CDD" id="cd00130">
    <property type="entry name" value="PAS"/>
    <property type="match status" value="6"/>
</dbReference>
<feature type="domain" description="Response regulatory" evidence="15">
    <location>
        <begin position="1206"/>
        <end position="1323"/>
    </location>
</feature>
<dbReference type="SUPFAM" id="SSF52172">
    <property type="entry name" value="CheY-like"/>
    <property type="match status" value="2"/>
</dbReference>
<feature type="domain" description="PAC" evidence="17">
    <location>
        <begin position="619"/>
        <end position="670"/>
    </location>
</feature>
<sequence>MPGDIANEGQLSQKASLEEGEERWLFALESSGHGVWDRNIPAKTIFVSHLCKVILGYAEEEIGHCSDEWLALIHPDDRSSAEASLQNHLDGKSPSYVSEHRMQCRDGSFKWILERGKVFLRDPEGMPLRVIGTCTDITDQKKQDLMLERLSLVASHTINGVVITDKEGLIEWVNDSFTHLTGYSLSEVLGRKPGAILQGPETDPVTVDRIRTALRDGRCCEETILNYTKDGSPFYLQMRIDPVLSETGAVRKFVALQTDVTERVLGEKTLRESKERLRLALEASGDGIWEYDPTSKTLFLSARCKEMLGYREEEIGDTLADWEALVHPDDLEEVRREFFRHVSGEASIYKSEHRLRCRDGTYKWILDRGRILEWSADRLPLRVIGTHSDISDRRAAEERARESEERLRVVLNAATGVAVVAADPEGVITYFSRGAESLLGYTSEEMVGQQTPAIIHDPEEIAQRSRELTEQLGEPITGFRVFTSIADRLGSERREWTYICKDGSRKFIDLYVYPLRDNAGEITGYLGTSVDITERRKMESELRTSEQKFRGIFEFAPVGMALNDFETGQFIAANQSLLDSVGCTQAEFAALSYWDITPQEYQMQEEEQLRLLRVNGRYGPYQKEFIKKNGDRFPVLLQGMLINDPQRGAMICSIVQDISEIKRIEQELRSAITAQQAASALLKAAGRIARIGHWEVKIGDSSPYWSDITCQIHEVPPGTRVSLEDAINCYLAEDQERVESLIRQATEEIRPFEFEARLLTAKGNIRWVQTRGEPVTDDSGRLIALRGVIQDIDDRHRAADLLAERNRQLEIATQRAEAHAKAKAEFLANMSHEIRTPLNAVIGMSELLTHEKLDAREREFVDTIHSSGDMLLSIINDILDFSKIESGHLELENIPFSIRECVESAVDIVSPQAAGKSLELLCWLDPALPAASFGDPARLRQVFVNLMTNAIKFTPRGQVFIKLIKRNSSDGTPLLRVEVKDSGIGIPTDRMERLFQAFSQVDSSTTRRFGGTGLGLVITQRLIEMMKGRIWVESVVDKGSIFQFEIPLHPTDEIPANASVETLDLTGLKALIVDDNPTNLGILKMQVKSWGMAATLCKNGREALDHLGENFDLAILDVVMPGMDGYDLIREIRKALPALPIIVLTSIGPEKRMSAEDLGISVVLSKPVKNSQLAHAIRNAMGLRKMHRQSRPQEQNEDLAVACPLRILVAEDNLVNQRVAALLLRRLGYEADIVSDGRQALDRLRESHYDVVFLDIQMPELDGLEAARTICREYPETKRPWLVALTAHAVEGDREDCIAAGMNDYLSKPVRSETLATVLRRAFQAKTPI</sequence>
<dbReference type="EC" id="2.7.13.3" evidence="3"/>
<dbReference type="PROSITE" id="PS50112">
    <property type="entry name" value="PAS"/>
    <property type="match status" value="4"/>
</dbReference>
<feature type="domain" description="PAS" evidence="16">
    <location>
        <begin position="146"/>
        <end position="217"/>
    </location>
</feature>
<dbReference type="PROSITE" id="PS50109">
    <property type="entry name" value="HIS_KIN"/>
    <property type="match status" value="1"/>
</dbReference>
<evidence type="ECO:0000256" key="13">
    <source>
        <dbReference type="PROSITE-ProRule" id="PRU00169"/>
    </source>
</evidence>
<evidence type="ECO:0000256" key="4">
    <source>
        <dbReference type="ARBA" id="ARBA00022553"/>
    </source>
</evidence>
<dbReference type="Proteomes" id="UP000076023">
    <property type="component" value="Unassembled WGS sequence"/>
</dbReference>
<dbReference type="Pfam" id="PF02518">
    <property type="entry name" value="HATPase_c"/>
    <property type="match status" value="1"/>
</dbReference>
<evidence type="ECO:0000313" key="18">
    <source>
        <dbReference type="EMBL" id="GAT33113.1"/>
    </source>
</evidence>
<keyword evidence="10" id="KW-1133">Transmembrane helix</keyword>
<dbReference type="SMART" id="SM00388">
    <property type="entry name" value="HisKA"/>
    <property type="match status" value="1"/>
</dbReference>
<evidence type="ECO:0000256" key="8">
    <source>
        <dbReference type="ARBA" id="ARBA00022777"/>
    </source>
</evidence>
<dbReference type="InterPro" id="IPR000700">
    <property type="entry name" value="PAS-assoc_C"/>
</dbReference>
<dbReference type="FunFam" id="3.30.565.10:FF:000078">
    <property type="entry name" value="Two-component sensor histidine kinase"/>
    <property type="match status" value="1"/>
</dbReference>
<feature type="modified residue" description="4-aspartylphosphate" evidence="13">
    <location>
        <position position="1255"/>
    </location>
</feature>
<dbReference type="PRINTS" id="PR00344">
    <property type="entry name" value="BCTRLSENSOR"/>
</dbReference>
<keyword evidence="9" id="KW-0067">ATP-binding</keyword>
<dbReference type="PROSITE" id="PS50113">
    <property type="entry name" value="PAC"/>
    <property type="match status" value="6"/>
</dbReference>
<reference evidence="19" key="1">
    <citation type="journal article" date="2017" name="Genome Announc.">
        <title>Draft Genome Sequence of Terrimicrobium sacchariphilum NM-5T, a Facultative Anaerobic Soil Bacterium of the Class Spartobacteria.</title>
        <authorList>
            <person name="Qiu Y.L."/>
            <person name="Tourlousse D.M."/>
            <person name="Matsuura N."/>
            <person name="Ohashi A."/>
            <person name="Sekiguchi Y."/>
        </authorList>
    </citation>
    <scope>NUCLEOTIDE SEQUENCE [LARGE SCALE GENOMIC DNA]</scope>
    <source>
        <strain evidence="19">NM-5</strain>
    </source>
</reference>
<dbReference type="EMBL" id="BDCO01000002">
    <property type="protein sequence ID" value="GAT33113.1"/>
    <property type="molecule type" value="Genomic_DNA"/>
</dbReference>
<dbReference type="PANTHER" id="PTHR45339">
    <property type="entry name" value="HYBRID SIGNAL TRANSDUCTION HISTIDINE KINASE J"/>
    <property type="match status" value="1"/>
</dbReference>
<dbReference type="CDD" id="cd17546">
    <property type="entry name" value="REC_hyHK_CKI1_RcsC-like"/>
    <property type="match status" value="1"/>
</dbReference>
<evidence type="ECO:0000256" key="7">
    <source>
        <dbReference type="ARBA" id="ARBA00022741"/>
    </source>
</evidence>
<organism evidence="18 19">
    <name type="scientific">Terrimicrobium sacchariphilum</name>
    <dbReference type="NCBI Taxonomy" id="690879"/>
    <lineage>
        <taxon>Bacteria</taxon>
        <taxon>Pseudomonadati</taxon>
        <taxon>Verrucomicrobiota</taxon>
        <taxon>Terrimicrobiia</taxon>
        <taxon>Terrimicrobiales</taxon>
        <taxon>Terrimicrobiaceae</taxon>
        <taxon>Terrimicrobium</taxon>
    </lineage>
</organism>
<keyword evidence="12" id="KW-0472">Membrane</keyword>
<evidence type="ECO:0000259" key="15">
    <source>
        <dbReference type="PROSITE" id="PS50110"/>
    </source>
</evidence>
<name>A0A146G6W3_TERSA</name>
<dbReference type="InterPro" id="IPR000014">
    <property type="entry name" value="PAS"/>
</dbReference>
<keyword evidence="4 13" id="KW-0597">Phosphoprotein</keyword>
<evidence type="ECO:0000256" key="6">
    <source>
        <dbReference type="ARBA" id="ARBA00022692"/>
    </source>
</evidence>
<dbReference type="InterPro" id="IPR036890">
    <property type="entry name" value="HATPase_C_sf"/>
</dbReference>
<feature type="domain" description="PAC" evidence="17">
    <location>
        <begin position="349"/>
        <end position="402"/>
    </location>
</feature>
<dbReference type="RefSeq" id="WP_075078884.1">
    <property type="nucleotide sequence ID" value="NZ_BDCO01000002.1"/>
</dbReference>
<feature type="domain" description="Histidine kinase" evidence="14">
    <location>
        <begin position="829"/>
        <end position="1050"/>
    </location>
</feature>
<dbReference type="FunFam" id="1.10.287.130:FF:000004">
    <property type="entry name" value="Ethylene receptor 1"/>
    <property type="match status" value="1"/>
</dbReference>
<dbReference type="SMART" id="SM00387">
    <property type="entry name" value="HATPase_c"/>
    <property type="match status" value="1"/>
</dbReference>
<dbReference type="Gene3D" id="3.30.565.10">
    <property type="entry name" value="Histidine kinase-like ATPase, C-terminal domain"/>
    <property type="match status" value="1"/>
</dbReference>
<evidence type="ECO:0000256" key="9">
    <source>
        <dbReference type="ARBA" id="ARBA00022840"/>
    </source>
</evidence>
<dbReference type="InParanoid" id="A0A146G6W3"/>
<feature type="domain" description="PAS" evidence="16">
    <location>
        <begin position="273"/>
        <end position="345"/>
    </location>
</feature>
<keyword evidence="11" id="KW-0902">Two-component regulatory system</keyword>
<evidence type="ECO:0000256" key="10">
    <source>
        <dbReference type="ARBA" id="ARBA00022989"/>
    </source>
</evidence>
<dbReference type="InterPro" id="IPR003661">
    <property type="entry name" value="HisK_dim/P_dom"/>
</dbReference>
<evidence type="ECO:0000259" key="17">
    <source>
        <dbReference type="PROSITE" id="PS50113"/>
    </source>
</evidence>
<evidence type="ECO:0000256" key="5">
    <source>
        <dbReference type="ARBA" id="ARBA00022679"/>
    </source>
</evidence>
<dbReference type="Pfam" id="PF00072">
    <property type="entry name" value="Response_reg"/>
    <property type="match status" value="2"/>
</dbReference>
<dbReference type="SMART" id="SM00086">
    <property type="entry name" value="PAC"/>
    <property type="match status" value="6"/>
</dbReference>
<dbReference type="InterPro" id="IPR035965">
    <property type="entry name" value="PAS-like_dom_sf"/>
</dbReference>
<feature type="domain" description="PAC" evidence="17">
    <location>
        <begin position="96"/>
        <end position="149"/>
    </location>
</feature>
<feature type="modified residue" description="4-aspartylphosphate" evidence="13">
    <location>
        <position position="1117"/>
    </location>
</feature>
<dbReference type="Gene3D" id="2.10.70.100">
    <property type="match status" value="1"/>
</dbReference>
<dbReference type="CDD" id="cd00156">
    <property type="entry name" value="REC"/>
    <property type="match status" value="1"/>
</dbReference>
<dbReference type="Pfam" id="PF00512">
    <property type="entry name" value="HisKA"/>
    <property type="match status" value="1"/>
</dbReference>
<dbReference type="OrthoDB" id="9809348at2"/>
<dbReference type="SMART" id="SM00448">
    <property type="entry name" value="REC"/>
    <property type="match status" value="2"/>
</dbReference>
<comment type="catalytic activity">
    <reaction evidence="1">
        <text>ATP + protein L-histidine = ADP + protein N-phospho-L-histidine.</text>
        <dbReference type="EC" id="2.7.13.3"/>
    </reaction>
</comment>
<dbReference type="CDD" id="cd16922">
    <property type="entry name" value="HATPase_EvgS-ArcB-TorS-like"/>
    <property type="match status" value="1"/>
</dbReference>
<evidence type="ECO:0000256" key="11">
    <source>
        <dbReference type="ARBA" id="ARBA00023012"/>
    </source>
</evidence>
<dbReference type="GO" id="GO:0005524">
    <property type="term" value="F:ATP binding"/>
    <property type="evidence" value="ECO:0007669"/>
    <property type="project" value="UniProtKB-KW"/>
</dbReference>
<dbReference type="GO" id="GO:0000155">
    <property type="term" value="F:phosphorelay sensor kinase activity"/>
    <property type="evidence" value="ECO:0007669"/>
    <property type="project" value="InterPro"/>
</dbReference>
<dbReference type="PROSITE" id="PS50110">
    <property type="entry name" value="RESPONSE_REGULATORY"/>
    <property type="match status" value="2"/>
</dbReference>
<dbReference type="Gene3D" id="3.40.50.2300">
    <property type="match status" value="2"/>
</dbReference>
<comment type="subcellular location">
    <subcellularLocation>
        <location evidence="2">Membrane</location>
    </subcellularLocation>
</comment>
<feature type="domain" description="PAC" evidence="17">
    <location>
        <begin position="752"/>
        <end position="804"/>
    </location>
</feature>
<feature type="domain" description="PAS" evidence="16">
    <location>
        <begin position="403"/>
        <end position="475"/>
    </location>
</feature>
<feature type="domain" description="PAC" evidence="17">
    <location>
        <begin position="492"/>
        <end position="544"/>
    </location>
</feature>